<sequence length="182" mass="19669">MGRKRLITDSYPVGKRREGPTRTSKGELAADPGLRGETPQSPGRDVDLTELALLRQFDLAWQYGPCTAVSSHWQGSPGCSAGIGQKRWAWTLPGRYTRCYKLIRETPASSTASGISIPSESCREPSALAYPAAIKDFRTDDGSVAALSRALLQRSTGQEFLRKTTCCTWGSHPAGLQDPLGG</sequence>
<organism evidence="1 2">
    <name type="scientific">Echinops telfairi</name>
    <name type="common">Lesser hedgehog tenrec</name>
    <dbReference type="NCBI Taxonomy" id="9371"/>
    <lineage>
        <taxon>Eukaryota</taxon>
        <taxon>Metazoa</taxon>
        <taxon>Chordata</taxon>
        <taxon>Craniata</taxon>
        <taxon>Vertebrata</taxon>
        <taxon>Euteleostomi</taxon>
        <taxon>Mammalia</taxon>
        <taxon>Eutheria</taxon>
        <taxon>Afrotheria</taxon>
        <taxon>Tenrecidae</taxon>
        <taxon>Tenrecinae</taxon>
        <taxon>Echinops</taxon>
    </lineage>
</organism>
<evidence type="ECO:0000313" key="1">
    <source>
        <dbReference type="Proteomes" id="UP000694863"/>
    </source>
</evidence>
<keyword evidence="1" id="KW-1185">Reference proteome</keyword>
<reference evidence="2" key="1">
    <citation type="submission" date="2025-08" db="UniProtKB">
        <authorList>
            <consortium name="RefSeq"/>
        </authorList>
    </citation>
    <scope>IDENTIFICATION</scope>
</reference>
<evidence type="ECO:0000313" key="2">
    <source>
        <dbReference type="RefSeq" id="XP_045153248.1"/>
    </source>
</evidence>
<dbReference type="RefSeq" id="XP_045153248.1">
    <property type="nucleotide sequence ID" value="XM_045297313.1"/>
</dbReference>
<gene>
    <name evidence="2" type="primary">POLD4</name>
</gene>
<dbReference type="Proteomes" id="UP000694863">
    <property type="component" value="Unplaced"/>
</dbReference>
<name>A0AC55DNC3_ECHTE</name>
<proteinExistence type="predicted"/>
<accession>A0AC55DNC3</accession>
<protein>
    <submittedName>
        <fullName evidence="2">DNA polymerase delta subunit 4 isoform X1</fullName>
    </submittedName>
</protein>